<organism evidence="2 3">
    <name type="scientific">Citricoccus parietis</name>
    <dbReference type="NCBI Taxonomy" id="592307"/>
    <lineage>
        <taxon>Bacteria</taxon>
        <taxon>Bacillati</taxon>
        <taxon>Actinomycetota</taxon>
        <taxon>Actinomycetes</taxon>
        <taxon>Micrococcales</taxon>
        <taxon>Micrococcaceae</taxon>
        <taxon>Citricoccus</taxon>
    </lineage>
</organism>
<evidence type="ECO:0000313" key="3">
    <source>
        <dbReference type="Proteomes" id="UP001589575"/>
    </source>
</evidence>
<gene>
    <name evidence="2" type="ORF">ACFFX0_31440</name>
</gene>
<dbReference type="Proteomes" id="UP001589575">
    <property type="component" value="Unassembled WGS sequence"/>
</dbReference>
<evidence type="ECO:0000313" key="2">
    <source>
        <dbReference type="EMBL" id="MFB9075435.1"/>
    </source>
</evidence>
<feature type="region of interest" description="Disordered" evidence="1">
    <location>
        <begin position="129"/>
        <end position="148"/>
    </location>
</feature>
<dbReference type="EMBL" id="JBHMFI010000023">
    <property type="protein sequence ID" value="MFB9075435.1"/>
    <property type="molecule type" value="Genomic_DNA"/>
</dbReference>
<proteinExistence type="predicted"/>
<protein>
    <submittedName>
        <fullName evidence="2">Uncharacterized protein</fullName>
    </submittedName>
</protein>
<comment type="caution">
    <text evidence="2">The sequence shown here is derived from an EMBL/GenBank/DDBJ whole genome shotgun (WGS) entry which is preliminary data.</text>
</comment>
<feature type="compositionally biased region" description="Basic and acidic residues" evidence="1">
    <location>
        <begin position="93"/>
        <end position="102"/>
    </location>
</feature>
<reference evidence="2 3" key="1">
    <citation type="submission" date="2024-09" db="EMBL/GenBank/DDBJ databases">
        <authorList>
            <person name="Sun Q."/>
            <person name="Mori K."/>
        </authorList>
    </citation>
    <scope>NUCLEOTIDE SEQUENCE [LARGE SCALE GENOMIC DNA]</scope>
    <source>
        <strain evidence="2 3">CCM 7609</strain>
    </source>
</reference>
<accession>A0ABV5G936</accession>
<name>A0ABV5G936_9MICC</name>
<keyword evidence="3" id="KW-1185">Reference proteome</keyword>
<evidence type="ECO:0000256" key="1">
    <source>
        <dbReference type="SAM" id="MobiDB-lite"/>
    </source>
</evidence>
<feature type="region of interest" description="Disordered" evidence="1">
    <location>
        <begin position="62"/>
        <end position="110"/>
    </location>
</feature>
<sequence>MYRGGGGFKGLELALVGEFLVGAPRALSGADRMAGAVPHLACQPAGCAALGDGRAELIEKRPQQAEPGPSVHPMPGEFYSLGRQGLPGPLVHAPDRLPDRSRLGPTRRGVPEVVVSQRAVVEFESAVVDGAGEHEGHQPRQLVRARRG</sequence>